<keyword evidence="7" id="KW-0830">Ubiquinone</keyword>
<dbReference type="STRING" id="633440.SAMN05421869_104407"/>
<name>A0A1G8I8C1_9ACTN</name>
<feature type="domain" description="O-methyltransferase dimerisation" evidence="6">
    <location>
        <begin position="15"/>
        <end position="90"/>
    </location>
</feature>
<evidence type="ECO:0000259" key="5">
    <source>
        <dbReference type="Pfam" id="PF00891"/>
    </source>
</evidence>
<dbReference type="RefSeq" id="WP_090930867.1">
    <property type="nucleotide sequence ID" value="NZ_FNDJ01000004.1"/>
</dbReference>
<dbReference type="Pfam" id="PF00891">
    <property type="entry name" value="Methyltransf_2"/>
    <property type="match status" value="1"/>
</dbReference>
<dbReference type="InterPro" id="IPR036390">
    <property type="entry name" value="WH_DNA-bd_sf"/>
</dbReference>
<dbReference type="InterPro" id="IPR012967">
    <property type="entry name" value="COMT_dimerisation"/>
</dbReference>
<dbReference type="OrthoDB" id="582216at2"/>
<dbReference type="PANTHER" id="PTHR43712:SF2">
    <property type="entry name" value="O-METHYLTRANSFERASE CICE"/>
    <property type="match status" value="1"/>
</dbReference>
<dbReference type="EMBL" id="FNDJ01000004">
    <property type="protein sequence ID" value="SDI15092.1"/>
    <property type="molecule type" value="Genomic_DNA"/>
</dbReference>
<dbReference type="Pfam" id="PF08100">
    <property type="entry name" value="Dimerisation"/>
    <property type="match status" value="1"/>
</dbReference>
<proteinExistence type="predicted"/>
<dbReference type="GO" id="GO:0046983">
    <property type="term" value="F:protein dimerization activity"/>
    <property type="evidence" value="ECO:0007669"/>
    <property type="project" value="InterPro"/>
</dbReference>
<evidence type="ECO:0000256" key="3">
    <source>
        <dbReference type="ARBA" id="ARBA00022691"/>
    </source>
</evidence>
<gene>
    <name evidence="7" type="ORF">SAMN05421869_104407</name>
</gene>
<dbReference type="PROSITE" id="PS51683">
    <property type="entry name" value="SAM_OMT_II"/>
    <property type="match status" value="1"/>
</dbReference>
<accession>A0A1G8I8C1</accession>
<dbReference type="GO" id="GO:0032259">
    <property type="term" value="P:methylation"/>
    <property type="evidence" value="ECO:0007669"/>
    <property type="project" value="UniProtKB-KW"/>
</dbReference>
<dbReference type="GO" id="GO:0008171">
    <property type="term" value="F:O-methyltransferase activity"/>
    <property type="evidence" value="ECO:0007669"/>
    <property type="project" value="InterPro"/>
</dbReference>
<dbReference type="InterPro" id="IPR036388">
    <property type="entry name" value="WH-like_DNA-bd_sf"/>
</dbReference>
<dbReference type="PIRSF" id="PIRSF005739">
    <property type="entry name" value="O-mtase"/>
    <property type="match status" value="1"/>
</dbReference>
<dbReference type="Gene3D" id="3.40.50.150">
    <property type="entry name" value="Vaccinia Virus protein VP39"/>
    <property type="match status" value="1"/>
</dbReference>
<dbReference type="InterPro" id="IPR029063">
    <property type="entry name" value="SAM-dependent_MTases_sf"/>
</dbReference>
<evidence type="ECO:0000256" key="1">
    <source>
        <dbReference type="ARBA" id="ARBA00022603"/>
    </source>
</evidence>
<protein>
    <submittedName>
        <fullName evidence="7">Ubiquinone/menaquinone biosynthesis C-methylase UbiE</fullName>
    </submittedName>
</protein>
<sequence>MSDQQEWLTPEHLLDVAQGFMKAQVALAAAELGVWSELAGDSLGLADLSRRCGLHDRTARDFLDTLTALGLLRRDEDGRYANTPETAFFLDRAKPTYLGDILLEWHRHLYADWGHFTSALRSGEHRDMFASYDASRAAEFARSMDATTAMTTGMLAFSFDWPSVKTFADVGGGSGALAAGLAETYPHLRGVCFDLPELAGTFAAGARPDQVEFVAGDFFADPLPSADVLLMGRVLHDWDVPRRRALIAGAFAALPPGGTLLVWDSMIGDDRRGPLTSLLMSLTTALVTQGGEYTAAELGEWLAEAGFGDVHVQSGLGPVTLVSARKPER</sequence>
<feature type="domain" description="O-methyltransferase C-terminal" evidence="5">
    <location>
        <begin position="132"/>
        <end position="307"/>
    </location>
</feature>
<keyword evidence="2" id="KW-0808">Transferase</keyword>
<evidence type="ECO:0000259" key="6">
    <source>
        <dbReference type="Pfam" id="PF08100"/>
    </source>
</evidence>
<evidence type="ECO:0000256" key="4">
    <source>
        <dbReference type="PIRSR" id="PIRSR005739-1"/>
    </source>
</evidence>
<evidence type="ECO:0000313" key="7">
    <source>
        <dbReference type="EMBL" id="SDI15092.1"/>
    </source>
</evidence>
<keyword evidence="3" id="KW-0949">S-adenosyl-L-methionine</keyword>
<keyword evidence="1 7" id="KW-0489">Methyltransferase</keyword>
<dbReference type="AlphaFoldDB" id="A0A1G8I8C1"/>
<evidence type="ECO:0000256" key="2">
    <source>
        <dbReference type="ARBA" id="ARBA00022679"/>
    </source>
</evidence>
<organism evidence="7 8">
    <name type="scientific">Nonomuraea jiangxiensis</name>
    <dbReference type="NCBI Taxonomy" id="633440"/>
    <lineage>
        <taxon>Bacteria</taxon>
        <taxon>Bacillati</taxon>
        <taxon>Actinomycetota</taxon>
        <taxon>Actinomycetes</taxon>
        <taxon>Streptosporangiales</taxon>
        <taxon>Streptosporangiaceae</taxon>
        <taxon>Nonomuraea</taxon>
    </lineage>
</organism>
<dbReference type="PANTHER" id="PTHR43712">
    <property type="entry name" value="PUTATIVE (AFU_ORTHOLOGUE AFUA_4G14580)-RELATED"/>
    <property type="match status" value="1"/>
</dbReference>
<feature type="active site" description="Proton acceptor" evidence="4">
    <location>
        <position position="236"/>
    </location>
</feature>
<keyword evidence="8" id="KW-1185">Reference proteome</keyword>
<reference evidence="7 8" key="1">
    <citation type="submission" date="2016-10" db="EMBL/GenBank/DDBJ databases">
        <authorList>
            <person name="de Groot N.N."/>
        </authorList>
    </citation>
    <scope>NUCLEOTIDE SEQUENCE [LARGE SCALE GENOMIC DNA]</scope>
    <source>
        <strain evidence="7 8">CGMCC 4.6533</strain>
    </source>
</reference>
<dbReference type="InterPro" id="IPR016461">
    <property type="entry name" value="COMT-like"/>
</dbReference>
<dbReference type="SUPFAM" id="SSF46785">
    <property type="entry name" value="Winged helix' DNA-binding domain"/>
    <property type="match status" value="1"/>
</dbReference>
<dbReference type="Gene3D" id="1.10.10.10">
    <property type="entry name" value="Winged helix-like DNA-binding domain superfamily/Winged helix DNA-binding domain"/>
    <property type="match status" value="1"/>
</dbReference>
<dbReference type="SUPFAM" id="SSF53335">
    <property type="entry name" value="S-adenosyl-L-methionine-dependent methyltransferases"/>
    <property type="match status" value="1"/>
</dbReference>
<dbReference type="InterPro" id="IPR001077">
    <property type="entry name" value="COMT_C"/>
</dbReference>
<evidence type="ECO:0000313" key="8">
    <source>
        <dbReference type="Proteomes" id="UP000199202"/>
    </source>
</evidence>
<dbReference type="Proteomes" id="UP000199202">
    <property type="component" value="Unassembled WGS sequence"/>
</dbReference>